<dbReference type="OrthoDB" id="9808602at2"/>
<comment type="caution">
    <text evidence="4">The sequence shown here is derived from an EMBL/GenBank/DDBJ whole genome shotgun (WGS) entry which is preliminary data.</text>
</comment>
<proteinExistence type="inferred from homology"/>
<dbReference type="EMBL" id="PVTV01000014">
    <property type="protein sequence ID" value="PRY97646.1"/>
    <property type="molecule type" value="Genomic_DNA"/>
</dbReference>
<evidence type="ECO:0000259" key="3">
    <source>
        <dbReference type="Pfam" id="PF02397"/>
    </source>
</evidence>
<dbReference type="PANTHER" id="PTHR30576:SF10">
    <property type="entry name" value="SLL5057 PROTEIN"/>
    <property type="match status" value="1"/>
</dbReference>
<dbReference type="AlphaFoldDB" id="A0A2T0XFD5"/>
<evidence type="ECO:0000313" key="5">
    <source>
        <dbReference type="Proteomes" id="UP000238308"/>
    </source>
</evidence>
<organism evidence="4 5">
    <name type="scientific">Jezberella montanilacus</name>
    <dbReference type="NCBI Taxonomy" id="323426"/>
    <lineage>
        <taxon>Bacteria</taxon>
        <taxon>Pseudomonadati</taxon>
        <taxon>Pseudomonadota</taxon>
        <taxon>Betaproteobacteria</taxon>
        <taxon>Burkholderiales</taxon>
        <taxon>Alcaligenaceae</taxon>
        <taxon>Jezberella</taxon>
    </lineage>
</organism>
<keyword evidence="2" id="KW-0812">Transmembrane</keyword>
<feature type="transmembrane region" description="Helical" evidence="2">
    <location>
        <begin position="50"/>
        <end position="70"/>
    </location>
</feature>
<sequence length="239" mass="27406">MRKTKFSFAIERNKNKIAEKIAEQQILARRNTWHSRPFWHRVLKRAMDTVGSLSLFIALSPLMLLTALLIKLTDGGPVIFWQKRVGKWGHVFSFPKFRSMVVHAETMQAALQPFNDHGVGSVTFKMKKDPRLTWVGRYIRQASIDELPQLWCVLRGDMSLVGPRPPLPEEVTHYSLNDRRRLDIEPGLTCFWQVKGRSAIPFPQQVELDVDYIENPSLEEDFKLLAKTLPAVIKGNGAS</sequence>
<dbReference type="RefSeq" id="WP_106227946.1">
    <property type="nucleotide sequence ID" value="NZ_PVTV01000014.1"/>
</dbReference>
<comment type="similarity">
    <text evidence="1">Belongs to the bacterial sugar transferase family.</text>
</comment>
<dbReference type="GO" id="GO:0016780">
    <property type="term" value="F:phosphotransferase activity, for other substituted phosphate groups"/>
    <property type="evidence" value="ECO:0007669"/>
    <property type="project" value="TreeGrafter"/>
</dbReference>
<dbReference type="Pfam" id="PF02397">
    <property type="entry name" value="Bac_transf"/>
    <property type="match status" value="1"/>
</dbReference>
<keyword evidence="5" id="KW-1185">Reference proteome</keyword>
<accession>A0A2T0XFD5</accession>
<evidence type="ECO:0000256" key="2">
    <source>
        <dbReference type="SAM" id="Phobius"/>
    </source>
</evidence>
<dbReference type="PANTHER" id="PTHR30576">
    <property type="entry name" value="COLANIC BIOSYNTHESIS UDP-GLUCOSE LIPID CARRIER TRANSFERASE"/>
    <property type="match status" value="1"/>
</dbReference>
<dbReference type="Proteomes" id="UP000238308">
    <property type="component" value="Unassembled WGS sequence"/>
</dbReference>
<name>A0A2T0XFD5_9BURK</name>
<reference evidence="4 5" key="1">
    <citation type="submission" date="2018-03" db="EMBL/GenBank/DDBJ databases">
        <title>Genomic Encyclopedia of Type Strains, Phase III (KMG-III): the genomes of soil and plant-associated and newly described type strains.</title>
        <authorList>
            <person name="Whitman W."/>
        </authorList>
    </citation>
    <scope>NUCLEOTIDE SEQUENCE [LARGE SCALE GENOMIC DNA]</scope>
    <source>
        <strain evidence="4 5">MWH-P2sevCIIIb</strain>
    </source>
</reference>
<gene>
    <name evidence="4" type="ORF">BCM14_2108</name>
</gene>
<keyword evidence="4" id="KW-0808">Transferase</keyword>
<feature type="domain" description="Bacterial sugar transferase" evidence="3">
    <location>
        <begin position="44"/>
        <end position="234"/>
    </location>
</feature>
<keyword evidence="2" id="KW-1133">Transmembrane helix</keyword>
<evidence type="ECO:0000313" key="4">
    <source>
        <dbReference type="EMBL" id="PRY97646.1"/>
    </source>
</evidence>
<evidence type="ECO:0000256" key="1">
    <source>
        <dbReference type="ARBA" id="ARBA00006464"/>
    </source>
</evidence>
<keyword evidence="2" id="KW-0472">Membrane</keyword>
<protein>
    <submittedName>
        <fullName evidence="4">Lipopolysaccharide/colanic/teichoic acid biosynthesis glycosyltransferase</fullName>
    </submittedName>
</protein>
<dbReference type="InterPro" id="IPR003362">
    <property type="entry name" value="Bact_transf"/>
</dbReference>